<dbReference type="Pfam" id="PF01706">
    <property type="entry name" value="FliG_C"/>
    <property type="match status" value="1"/>
</dbReference>
<evidence type="ECO:0000256" key="3">
    <source>
        <dbReference type="ARBA" id="ARBA00010299"/>
    </source>
</evidence>
<dbReference type="InterPro" id="IPR000090">
    <property type="entry name" value="Flg_Motor_Flig"/>
</dbReference>
<evidence type="ECO:0000256" key="1">
    <source>
        <dbReference type="ARBA" id="ARBA00004117"/>
    </source>
</evidence>
<dbReference type="EMBL" id="FSRL01000001">
    <property type="protein sequence ID" value="SIN93971.1"/>
    <property type="molecule type" value="Genomic_DNA"/>
</dbReference>
<evidence type="ECO:0000259" key="12">
    <source>
        <dbReference type="Pfam" id="PF01706"/>
    </source>
</evidence>
<dbReference type="Proteomes" id="UP000184932">
    <property type="component" value="Unassembled WGS sequence"/>
</dbReference>
<proteinExistence type="inferred from homology"/>
<evidence type="ECO:0000256" key="8">
    <source>
        <dbReference type="ARBA" id="ARBA00023136"/>
    </source>
</evidence>
<feature type="compositionally biased region" description="Low complexity" evidence="11">
    <location>
        <begin position="25"/>
        <end position="39"/>
    </location>
</feature>
<keyword evidence="16" id="KW-1185">Reference proteome</keyword>
<keyword evidence="5" id="KW-1003">Cell membrane</keyword>
<feature type="domain" description="Flagellar motor switch protein FliG N-terminal" evidence="14">
    <location>
        <begin position="45"/>
        <end position="147"/>
    </location>
</feature>
<evidence type="ECO:0000256" key="4">
    <source>
        <dbReference type="ARBA" id="ARBA00021870"/>
    </source>
</evidence>
<feature type="region of interest" description="Disordered" evidence="11">
    <location>
        <begin position="1"/>
        <end position="39"/>
    </location>
</feature>
<feature type="domain" description="Flagellar motor switch protein FliG middle" evidence="13">
    <location>
        <begin position="157"/>
        <end position="226"/>
    </location>
</feature>
<dbReference type="InterPro" id="IPR028263">
    <property type="entry name" value="FliG_N"/>
</dbReference>
<keyword evidence="15" id="KW-0966">Cell projection</keyword>
<reference evidence="16" key="1">
    <citation type="submission" date="2016-11" db="EMBL/GenBank/DDBJ databases">
        <authorList>
            <person name="Varghese N."/>
            <person name="Submissions S."/>
        </authorList>
    </citation>
    <scope>NUCLEOTIDE SEQUENCE [LARGE SCALE GENOMIC DNA]</scope>
    <source>
        <strain evidence="16">DSM 29440</strain>
    </source>
</reference>
<keyword evidence="6" id="KW-0145">Chemotaxis</keyword>
<feature type="domain" description="Flagellar motor switch protein FliG C-terminal" evidence="12">
    <location>
        <begin position="257"/>
        <end position="367"/>
    </location>
</feature>
<comment type="subcellular location">
    <subcellularLocation>
        <location evidence="1">Bacterial flagellum basal body</location>
    </subcellularLocation>
    <subcellularLocation>
        <location evidence="2">Cell membrane</location>
        <topology evidence="2">Peripheral membrane protein</topology>
        <orientation evidence="2">Cytoplasmic side</orientation>
    </subcellularLocation>
</comment>
<dbReference type="Pfam" id="PF14842">
    <property type="entry name" value="FliG_N"/>
    <property type="match status" value="1"/>
</dbReference>
<dbReference type="GO" id="GO:0005886">
    <property type="term" value="C:plasma membrane"/>
    <property type="evidence" value="ECO:0007669"/>
    <property type="project" value="UniProtKB-SubCell"/>
</dbReference>
<dbReference type="PANTHER" id="PTHR30534">
    <property type="entry name" value="FLAGELLAR MOTOR SWITCH PROTEIN FLIG"/>
    <property type="match status" value="1"/>
</dbReference>
<dbReference type="InterPro" id="IPR032779">
    <property type="entry name" value="FliG_M"/>
</dbReference>
<keyword evidence="7" id="KW-0283">Flagellar rotation</keyword>
<keyword evidence="15" id="KW-0969">Cilium</keyword>
<name>A0A1N6FFA7_9RHOB</name>
<dbReference type="Gene3D" id="1.10.220.30">
    <property type="match status" value="3"/>
</dbReference>
<accession>A0A1N6FFA7</accession>
<evidence type="ECO:0000256" key="9">
    <source>
        <dbReference type="ARBA" id="ARBA00023143"/>
    </source>
</evidence>
<keyword evidence="15" id="KW-0282">Flagellum</keyword>
<dbReference type="SUPFAM" id="SSF48029">
    <property type="entry name" value="FliG"/>
    <property type="match status" value="1"/>
</dbReference>
<evidence type="ECO:0000256" key="5">
    <source>
        <dbReference type="ARBA" id="ARBA00022475"/>
    </source>
</evidence>
<dbReference type="RefSeq" id="WP_084192955.1">
    <property type="nucleotide sequence ID" value="NZ_FSRL01000001.1"/>
</dbReference>
<comment type="similarity">
    <text evidence="3">Belongs to the FliG family.</text>
</comment>
<evidence type="ECO:0000256" key="10">
    <source>
        <dbReference type="ARBA" id="ARBA00025598"/>
    </source>
</evidence>
<evidence type="ECO:0000313" key="15">
    <source>
        <dbReference type="EMBL" id="SIN93971.1"/>
    </source>
</evidence>
<evidence type="ECO:0000256" key="6">
    <source>
        <dbReference type="ARBA" id="ARBA00022500"/>
    </source>
</evidence>
<keyword evidence="9" id="KW-0975">Bacterial flagellum</keyword>
<evidence type="ECO:0000256" key="2">
    <source>
        <dbReference type="ARBA" id="ARBA00004413"/>
    </source>
</evidence>
<dbReference type="GO" id="GO:0003774">
    <property type="term" value="F:cytoskeletal motor activity"/>
    <property type="evidence" value="ECO:0007669"/>
    <property type="project" value="InterPro"/>
</dbReference>
<feature type="compositionally biased region" description="Gly residues" evidence="11">
    <location>
        <begin position="10"/>
        <end position="24"/>
    </location>
</feature>
<dbReference type="InterPro" id="IPR023087">
    <property type="entry name" value="Flg_Motor_Flig_C"/>
</dbReference>
<keyword evidence="8" id="KW-0472">Membrane</keyword>
<dbReference type="AlphaFoldDB" id="A0A1N6FFA7"/>
<comment type="function">
    <text evidence="10">FliG is one of three proteins (FliG, FliN, FliM) that forms the rotor-mounted switch complex (C ring), located at the base of the basal body. This complex interacts with the CheY and CheZ chemotaxis proteins, in addition to contacting components of the motor that determine the direction of flagellar rotation.</text>
</comment>
<protein>
    <recommendedName>
        <fullName evidence="4">Flagellar motor switch protein FliG</fullName>
    </recommendedName>
</protein>
<evidence type="ECO:0000259" key="14">
    <source>
        <dbReference type="Pfam" id="PF14842"/>
    </source>
</evidence>
<dbReference type="PRINTS" id="PR00954">
    <property type="entry name" value="FLGMOTORFLIG"/>
</dbReference>
<evidence type="ECO:0000259" key="13">
    <source>
        <dbReference type="Pfam" id="PF14841"/>
    </source>
</evidence>
<dbReference type="GO" id="GO:0009425">
    <property type="term" value="C:bacterial-type flagellum basal body"/>
    <property type="evidence" value="ECO:0007669"/>
    <property type="project" value="UniProtKB-SubCell"/>
</dbReference>
<dbReference type="PANTHER" id="PTHR30534:SF0">
    <property type="entry name" value="FLAGELLAR MOTOR SWITCH PROTEIN FLIG"/>
    <property type="match status" value="1"/>
</dbReference>
<evidence type="ECO:0000313" key="16">
    <source>
        <dbReference type="Proteomes" id="UP000184932"/>
    </source>
</evidence>
<evidence type="ECO:0000256" key="11">
    <source>
        <dbReference type="SAM" id="MobiDB-lite"/>
    </source>
</evidence>
<dbReference type="Pfam" id="PF14841">
    <property type="entry name" value="FliG_M"/>
    <property type="match status" value="1"/>
</dbReference>
<dbReference type="GO" id="GO:0071973">
    <property type="term" value="P:bacterial-type flagellum-dependent cell motility"/>
    <property type="evidence" value="ECO:0007669"/>
    <property type="project" value="InterPro"/>
</dbReference>
<gene>
    <name evidence="15" type="ORF">SAMN05444002_1628</name>
</gene>
<dbReference type="InterPro" id="IPR011002">
    <property type="entry name" value="FliG_a-hlx"/>
</dbReference>
<organism evidence="15 16">
    <name type="scientific">Vannielia litorea</name>
    <dbReference type="NCBI Taxonomy" id="1217970"/>
    <lineage>
        <taxon>Bacteria</taxon>
        <taxon>Pseudomonadati</taxon>
        <taxon>Pseudomonadota</taxon>
        <taxon>Alphaproteobacteria</taxon>
        <taxon>Rhodobacterales</taxon>
        <taxon>Paracoccaceae</taxon>
        <taxon>Vannielia</taxon>
    </lineage>
</organism>
<dbReference type="STRING" id="1217970.SAMN05444002_1628"/>
<evidence type="ECO:0000256" key="7">
    <source>
        <dbReference type="ARBA" id="ARBA00022779"/>
    </source>
</evidence>
<dbReference type="OrthoDB" id="7616820at2"/>
<dbReference type="GO" id="GO:0006935">
    <property type="term" value="P:chemotaxis"/>
    <property type="evidence" value="ECO:0007669"/>
    <property type="project" value="UniProtKB-KW"/>
</dbReference>
<sequence length="374" mass="39452">MSTSLSPLPGGLGDFGTGSGGAPSSGGLPARAGASGGSRALGARLTRRQKVAILVRLMVNGGARLPLADWPDGMQTALTEAMGQLRMVDHDTLSEVIEEFEQELDRVALCFPGAMAGALGLLDGHISPLTAARLRREAGVAARGDPWERISGLDAARLLPVLEEESVEVGAVVLSKLPTGKAAEVLGKLPGEKARRITHAMSRTGKVAPETVARIGITLSAQFDAQPVTAFQSGPVERVAAVLNFSPSATRDDVLKGLEEEDAEFAEEVKKAIFTFANIADRLAARDIPKITRGIDQAVLVTALAAASGAAERSRDHILDNMSKRMAESLREEMAEKGKVKEKDGEEAMTAVVAEIRRLEAEGEIILLSPDEEP</sequence>